<dbReference type="InterPro" id="IPR011010">
    <property type="entry name" value="DNA_brk_join_enz"/>
</dbReference>
<dbReference type="Proteomes" id="UP000507470">
    <property type="component" value="Unassembled WGS sequence"/>
</dbReference>
<dbReference type="InterPro" id="IPR052787">
    <property type="entry name" value="MAVS"/>
</dbReference>
<evidence type="ECO:0000256" key="2">
    <source>
        <dbReference type="SAM" id="MobiDB-lite"/>
    </source>
</evidence>
<dbReference type="EMBL" id="CACVKT020005265">
    <property type="protein sequence ID" value="CAC5394234.1"/>
    <property type="molecule type" value="Genomic_DNA"/>
</dbReference>
<protein>
    <recommendedName>
        <fullName evidence="5">DUF3504 domain-containing protein</fullName>
    </recommendedName>
</protein>
<evidence type="ECO:0000256" key="1">
    <source>
        <dbReference type="ARBA" id="ARBA00023172"/>
    </source>
</evidence>
<dbReference type="PANTHER" id="PTHR21446">
    <property type="entry name" value="DUF3504 DOMAIN-CONTAINING PROTEIN"/>
    <property type="match status" value="1"/>
</dbReference>
<dbReference type="InterPro" id="IPR013762">
    <property type="entry name" value="Integrase-like_cat_sf"/>
</dbReference>
<accession>A0A6J8CGV2</accession>
<dbReference type="PANTHER" id="PTHR21446:SF12">
    <property type="entry name" value="POTASSIUM CHANNEL TETRAMERIZATION DOMAIN CONTAINING 1"/>
    <property type="match status" value="1"/>
</dbReference>
<keyword evidence="1" id="KW-0233">DNA recombination</keyword>
<evidence type="ECO:0008006" key="5">
    <source>
        <dbReference type="Google" id="ProtNLM"/>
    </source>
</evidence>
<organism evidence="3 4">
    <name type="scientific">Mytilus coruscus</name>
    <name type="common">Sea mussel</name>
    <dbReference type="NCBI Taxonomy" id="42192"/>
    <lineage>
        <taxon>Eukaryota</taxon>
        <taxon>Metazoa</taxon>
        <taxon>Spiralia</taxon>
        <taxon>Lophotrochozoa</taxon>
        <taxon>Mollusca</taxon>
        <taxon>Bivalvia</taxon>
        <taxon>Autobranchia</taxon>
        <taxon>Pteriomorphia</taxon>
        <taxon>Mytilida</taxon>
        <taxon>Mytiloidea</taxon>
        <taxon>Mytilidae</taxon>
        <taxon>Mytilinae</taxon>
        <taxon>Mytilus</taxon>
    </lineage>
</organism>
<proteinExistence type="predicted"/>
<name>A0A6J8CGV2_MYTCO</name>
<dbReference type="GO" id="GO:0015074">
    <property type="term" value="P:DNA integration"/>
    <property type="evidence" value="ECO:0007669"/>
    <property type="project" value="InterPro"/>
</dbReference>
<evidence type="ECO:0000313" key="3">
    <source>
        <dbReference type="EMBL" id="CAC5394234.1"/>
    </source>
</evidence>
<gene>
    <name evidence="3" type="ORF">MCOR_29004</name>
</gene>
<dbReference type="Gene3D" id="1.10.443.10">
    <property type="entry name" value="Intergrase catalytic core"/>
    <property type="match status" value="1"/>
</dbReference>
<evidence type="ECO:0000313" key="4">
    <source>
        <dbReference type="Proteomes" id="UP000507470"/>
    </source>
</evidence>
<dbReference type="AlphaFoldDB" id="A0A6J8CGV2"/>
<dbReference type="GO" id="GO:0006310">
    <property type="term" value="P:DNA recombination"/>
    <property type="evidence" value="ECO:0007669"/>
    <property type="project" value="UniProtKB-KW"/>
</dbReference>
<dbReference type="SUPFAM" id="SSF56349">
    <property type="entry name" value="DNA breaking-rejoining enzymes"/>
    <property type="match status" value="1"/>
</dbReference>
<sequence length="210" mass="23922">MDARNNKETKFQLDNTDDIDDFFQTFAHINEPFAHGLLALRGRDEHHNLQVEQIVIGEDDDGEYIEFKGKNCKTYNGGLRHGSIAPKAVKHYVGKADRNIANYYRKYLDAMVKSGPFYRRPVAISNEEPVKFDQVLGVNQLGRLMKTICEKGGLKGNFSNHSGKRTLATRLYQAGVDEQLMMDRTGHRSEKADRMNKRPCDPMLDDVSNV</sequence>
<dbReference type="GO" id="GO:0003677">
    <property type="term" value="F:DNA binding"/>
    <property type="evidence" value="ECO:0007669"/>
    <property type="project" value="InterPro"/>
</dbReference>
<feature type="region of interest" description="Disordered" evidence="2">
    <location>
        <begin position="186"/>
        <end position="210"/>
    </location>
</feature>
<reference evidence="3 4" key="1">
    <citation type="submission" date="2020-06" db="EMBL/GenBank/DDBJ databases">
        <authorList>
            <person name="Li R."/>
            <person name="Bekaert M."/>
        </authorList>
    </citation>
    <scope>NUCLEOTIDE SEQUENCE [LARGE SCALE GENOMIC DNA]</scope>
    <source>
        <strain evidence="4">wild</strain>
    </source>
</reference>
<dbReference type="OrthoDB" id="6057938at2759"/>
<feature type="compositionally biased region" description="Basic and acidic residues" evidence="2">
    <location>
        <begin position="186"/>
        <end position="200"/>
    </location>
</feature>
<keyword evidence="4" id="KW-1185">Reference proteome</keyword>